<dbReference type="PANTHER" id="PTHR43776:SF7">
    <property type="entry name" value="D,D-DIPEPTIDE TRANSPORT ATP-BINDING PROTEIN DDPF-RELATED"/>
    <property type="match status" value="1"/>
</dbReference>
<dbReference type="GO" id="GO:0016887">
    <property type="term" value="F:ATP hydrolysis activity"/>
    <property type="evidence" value="ECO:0007669"/>
    <property type="project" value="InterPro"/>
</dbReference>
<name>A0A923EA57_CLOTT</name>
<dbReference type="InterPro" id="IPR003439">
    <property type="entry name" value="ABC_transporter-like_ATP-bd"/>
</dbReference>
<keyword evidence="2" id="KW-0813">Transport</keyword>
<dbReference type="PROSITE" id="PS50893">
    <property type="entry name" value="ABC_TRANSPORTER_2"/>
    <property type="match status" value="1"/>
</dbReference>
<evidence type="ECO:0000256" key="1">
    <source>
        <dbReference type="ARBA" id="ARBA00005417"/>
    </source>
</evidence>
<evidence type="ECO:0000256" key="4">
    <source>
        <dbReference type="ARBA" id="ARBA00022840"/>
    </source>
</evidence>
<dbReference type="Pfam" id="PF00005">
    <property type="entry name" value="ABC_tran"/>
    <property type="match status" value="1"/>
</dbReference>
<dbReference type="EMBL" id="JAAZWO010000005">
    <property type="protein sequence ID" value="MBC2397229.1"/>
    <property type="molecule type" value="Genomic_DNA"/>
</dbReference>
<dbReference type="RefSeq" id="WP_051593074.1">
    <property type="nucleotide sequence ID" value="NZ_JAAZWO010000005.1"/>
</dbReference>
<evidence type="ECO:0000313" key="7">
    <source>
        <dbReference type="Proteomes" id="UP000563151"/>
    </source>
</evidence>
<dbReference type="SMART" id="SM00382">
    <property type="entry name" value="AAA"/>
    <property type="match status" value="1"/>
</dbReference>
<evidence type="ECO:0000313" key="6">
    <source>
        <dbReference type="EMBL" id="MBC2397229.1"/>
    </source>
</evidence>
<evidence type="ECO:0000256" key="2">
    <source>
        <dbReference type="ARBA" id="ARBA00022448"/>
    </source>
</evidence>
<dbReference type="SUPFAM" id="SSF52540">
    <property type="entry name" value="P-loop containing nucleoside triphosphate hydrolases"/>
    <property type="match status" value="1"/>
</dbReference>
<dbReference type="AlphaFoldDB" id="A0A923EA57"/>
<organism evidence="6 7">
    <name type="scientific">Clostridium tetanomorphum</name>
    <dbReference type="NCBI Taxonomy" id="1553"/>
    <lineage>
        <taxon>Bacteria</taxon>
        <taxon>Bacillati</taxon>
        <taxon>Bacillota</taxon>
        <taxon>Clostridia</taxon>
        <taxon>Eubacteriales</taxon>
        <taxon>Clostridiaceae</taxon>
        <taxon>Clostridium</taxon>
    </lineage>
</organism>
<evidence type="ECO:0000259" key="5">
    <source>
        <dbReference type="PROSITE" id="PS50893"/>
    </source>
</evidence>
<dbReference type="CDD" id="cd03257">
    <property type="entry name" value="ABC_NikE_OppD_transporters"/>
    <property type="match status" value="1"/>
</dbReference>
<keyword evidence="4 6" id="KW-0067">ATP-binding</keyword>
<gene>
    <name evidence="6" type="ORF">HGG79_05460</name>
</gene>
<dbReference type="InterPro" id="IPR017871">
    <property type="entry name" value="ABC_transporter-like_CS"/>
</dbReference>
<dbReference type="PANTHER" id="PTHR43776">
    <property type="entry name" value="TRANSPORT ATP-BINDING PROTEIN"/>
    <property type="match status" value="1"/>
</dbReference>
<dbReference type="Proteomes" id="UP000563151">
    <property type="component" value="Unassembled WGS sequence"/>
</dbReference>
<dbReference type="PROSITE" id="PS00211">
    <property type="entry name" value="ABC_TRANSPORTER_1"/>
    <property type="match status" value="1"/>
</dbReference>
<comment type="similarity">
    <text evidence="1">Belongs to the ABC transporter superfamily.</text>
</comment>
<keyword evidence="7" id="KW-1185">Reference proteome</keyword>
<comment type="caution">
    <text evidence="6">The sequence shown here is derived from an EMBL/GenBank/DDBJ whole genome shotgun (WGS) entry which is preliminary data.</text>
</comment>
<protein>
    <submittedName>
        <fullName evidence="6">ABC transporter ATP-binding protein</fullName>
    </submittedName>
</protein>
<dbReference type="GO" id="GO:0055085">
    <property type="term" value="P:transmembrane transport"/>
    <property type="evidence" value="ECO:0007669"/>
    <property type="project" value="UniProtKB-ARBA"/>
</dbReference>
<proteinExistence type="inferred from homology"/>
<sequence>MENINICKSKTEEKLLIVNGVIKKYSNEYLAVKEASFSMKKGECLGLVGESGSGKSTLARCILMLEKMTKGEIWLNGQALHNIKGSDLKKKQRRMQAVFQNPTSSLNPKLKILDSLIEPLDYQCDINPSFLKGIRSNRRKSAQVLLDMVQIPTKYLDCYPHELSGGQKQRIIIARAISVEPWLIVLDEPTASLDVSIQARVLNLLKDLQQNLKLSYFFISHDLSAVNFMCQRMMVMKDGKIVDRFSRKDLFNEERSSYTKRLLEIFGT</sequence>
<dbReference type="InterPro" id="IPR003593">
    <property type="entry name" value="AAA+_ATPase"/>
</dbReference>
<dbReference type="InterPro" id="IPR050319">
    <property type="entry name" value="ABC_transp_ATP-bind"/>
</dbReference>
<dbReference type="InterPro" id="IPR027417">
    <property type="entry name" value="P-loop_NTPase"/>
</dbReference>
<dbReference type="Gene3D" id="3.40.50.300">
    <property type="entry name" value="P-loop containing nucleotide triphosphate hydrolases"/>
    <property type="match status" value="1"/>
</dbReference>
<dbReference type="GO" id="GO:0005524">
    <property type="term" value="F:ATP binding"/>
    <property type="evidence" value="ECO:0007669"/>
    <property type="project" value="UniProtKB-KW"/>
</dbReference>
<reference evidence="6 7" key="1">
    <citation type="submission" date="2020-04" db="EMBL/GenBank/DDBJ databases">
        <title>Genomic insights into acetone-butanol-ethanol (ABE) fermentation by sequencing solventogenic clostridia strains.</title>
        <authorList>
            <person name="Brown S."/>
        </authorList>
    </citation>
    <scope>NUCLEOTIDE SEQUENCE [LARGE SCALE GENOMIC DNA]</scope>
    <source>
        <strain evidence="6 7">DJ011</strain>
    </source>
</reference>
<keyword evidence="3" id="KW-0547">Nucleotide-binding</keyword>
<evidence type="ECO:0000256" key="3">
    <source>
        <dbReference type="ARBA" id="ARBA00022741"/>
    </source>
</evidence>
<accession>A0A923EA57</accession>
<feature type="domain" description="ABC transporter" evidence="5">
    <location>
        <begin position="16"/>
        <end position="263"/>
    </location>
</feature>